<name>A0ABQ5NUP8_9ACTN</name>
<organism evidence="1 2">
    <name type="scientific">Streptomyces yaizuensis</name>
    <dbReference type="NCBI Taxonomy" id="2989713"/>
    <lineage>
        <taxon>Bacteria</taxon>
        <taxon>Bacillati</taxon>
        <taxon>Actinomycetota</taxon>
        <taxon>Actinomycetes</taxon>
        <taxon>Kitasatosporales</taxon>
        <taxon>Streptomycetaceae</taxon>
        <taxon>Streptomyces</taxon>
    </lineage>
</organism>
<proteinExistence type="predicted"/>
<evidence type="ECO:0000313" key="1">
    <source>
        <dbReference type="EMBL" id="GLF94090.1"/>
    </source>
</evidence>
<reference evidence="1 2" key="1">
    <citation type="submission" date="2022-10" db="EMBL/GenBank/DDBJ databases">
        <title>Draft genome sequence of Streptomyces sp. YSPA8.</title>
        <authorList>
            <person name="Moriuchi R."/>
            <person name="Dohra H."/>
            <person name="Yamamura H."/>
            <person name="Kodani S."/>
        </authorList>
    </citation>
    <scope>NUCLEOTIDE SEQUENCE [LARGE SCALE GENOMIC DNA]</scope>
    <source>
        <strain evidence="1 2">YSPA8</strain>
    </source>
</reference>
<protein>
    <submittedName>
        <fullName evidence="1">Transcriptional regulator</fullName>
    </submittedName>
</protein>
<dbReference type="EMBL" id="BSBI01000002">
    <property type="protein sequence ID" value="GLF94090.1"/>
    <property type="molecule type" value="Genomic_DNA"/>
</dbReference>
<comment type="caution">
    <text evidence="1">The sequence shown here is derived from an EMBL/GenBank/DDBJ whole genome shotgun (WGS) entry which is preliminary data.</text>
</comment>
<evidence type="ECO:0000313" key="2">
    <source>
        <dbReference type="Proteomes" id="UP001291653"/>
    </source>
</evidence>
<keyword evidence="2" id="KW-1185">Reference proteome</keyword>
<accession>A0ABQ5NUP8</accession>
<dbReference type="InterPro" id="IPR011990">
    <property type="entry name" value="TPR-like_helical_dom_sf"/>
</dbReference>
<dbReference type="RefSeq" id="WP_323446154.1">
    <property type="nucleotide sequence ID" value="NZ_BSBI01000002.1"/>
</dbReference>
<gene>
    <name evidence="1" type="ORF">SYYSPA8_07355</name>
</gene>
<sequence length="342" mass="37334">MDPSRRRLLGAGFFPAAGTFPAWEDIDGRAAVAQDGTAWRIGEGDVSAVTDMTRRLSDFDYEFGGRITHAMAVAFLTHTVIPDLSAPGTEAVRKAMLSVASELSYLIGYMAVDAGLHGAAQQYYLQAMEWAGAASDPGAYCLALHGVGSQALQLGHGRAALRAAVAARSTAVSVEPNLRAFIAGQHARASALAGDRREALSLLKEAEREMSRAEPSGRAVVGHYREATLELDIAQVAYAFKDIEGSVASLKRYSDLQRGRWKRRRKVLDRGTLAERQFRLGHLEEACATWRQVLADYPHIKSARADQRIVSMGRALRPHLRNRLARQLYERGREVAPGLLAV</sequence>
<dbReference type="Gene3D" id="1.25.40.10">
    <property type="entry name" value="Tetratricopeptide repeat domain"/>
    <property type="match status" value="1"/>
</dbReference>
<dbReference type="Proteomes" id="UP001291653">
    <property type="component" value="Unassembled WGS sequence"/>
</dbReference>